<reference evidence="1" key="1">
    <citation type="submission" date="2021-02" db="EMBL/GenBank/DDBJ databases">
        <authorList>
            <person name="Nowell W R."/>
        </authorList>
    </citation>
    <scope>NUCLEOTIDE SEQUENCE</scope>
</reference>
<sequence>MDKENKHANLVLEAIRDDRLRQYERKR</sequence>
<feature type="non-terminal residue" evidence="1">
    <location>
        <position position="27"/>
    </location>
</feature>
<evidence type="ECO:0000313" key="1">
    <source>
        <dbReference type="EMBL" id="CAF4436193.1"/>
    </source>
</evidence>
<dbReference type="EMBL" id="CAJOAZ010030854">
    <property type="protein sequence ID" value="CAF4436193.1"/>
    <property type="molecule type" value="Genomic_DNA"/>
</dbReference>
<name>A0A820R6C2_9BILA</name>
<dbReference type="AlphaFoldDB" id="A0A820R6C2"/>
<accession>A0A820R6C2</accession>
<comment type="caution">
    <text evidence="1">The sequence shown here is derived from an EMBL/GenBank/DDBJ whole genome shotgun (WGS) entry which is preliminary data.</text>
</comment>
<protein>
    <submittedName>
        <fullName evidence="1">Uncharacterized protein</fullName>
    </submittedName>
</protein>
<proteinExistence type="predicted"/>
<gene>
    <name evidence="1" type="ORF">OXD698_LOCUS53539</name>
</gene>
<evidence type="ECO:0000313" key="2">
    <source>
        <dbReference type="Proteomes" id="UP000663844"/>
    </source>
</evidence>
<organism evidence="1 2">
    <name type="scientific">Adineta steineri</name>
    <dbReference type="NCBI Taxonomy" id="433720"/>
    <lineage>
        <taxon>Eukaryota</taxon>
        <taxon>Metazoa</taxon>
        <taxon>Spiralia</taxon>
        <taxon>Gnathifera</taxon>
        <taxon>Rotifera</taxon>
        <taxon>Eurotatoria</taxon>
        <taxon>Bdelloidea</taxon>
        <taxon>Adinetida</taxon>
        <taxon>Adinetidae</taxon>
        <taxon>Adineta</taxon>
    </lineage>
</organism>
<dbReference type="Proteomes" id="UP000663844">
    <property type="component" value="Unassembled WGS sequence"/>
</dbReference>